<accession>A0AAE3VEM3</accession>
<keyword evidence="1" id="KW-1133">Transmembrane helix</keyword>
<reference evidence="2" key="1">
    <citation type="submission" date="2023-07" db="EMBL/GenBank/DDBJ databases">
        <title>Genomic Encyclopedia of Type Strains, Phase IV (KMG-IV): sequencing the most valuable type-strain genomes for metagenomic binning, comparative biology and taxonomic classification.</title>
        <authorList>
            <person name="Goeker M."/>
        </authorList>
    </citation>
    <scope>NUCLEOTIDE SEQUENCE</scope>
    <source>
        <strain evidence="2">DSM 24202</strain>
    </source>
</reference>
<evidence type="ECO:0000256" key="1">
    <source>
        <dbReference type="SAM" id="Phobius"/>
    </source>
</evidence>
<protein>
    <submittedName>
        <fullName evidence="2">Prepilin-type N-terminal cleavage/methylation domain-containing protein/prepilin-type processing-associated H-X9-DG protein</fullName>
    </submittedName>
</protein>
<dbReference type="NCBIfam" id="TIGR02532">
    <property type="entry name" value="IV_pilin_GFxxxE"/>
    <property type="match status" value="1"/>
</dbReference>
<dbReference type="SUPFAM" id="SSF54523">
    <property type="entry name" value="Pili subunits"/>
    <property type="match status" value="1"/>
</dbReference>
<sequence length="229" mass="25161">MRTSRFFRGIFAFTLIELLVVIAIIAILAAMLLPALSKARDKARTINCASNQKQISTYLLMYTDENNETTPAVNGNFNGLYSGKWLDALTQFSHPGISRTDWCHTIAVPGGRRPRDPYACPTGEPAMDVTKDSRHYGINVTGYHKRAISTLTAPSMLMAFMDIDKTDGSWPDPSCSVRDNVIAGSRGYYRHASGSGANAAYADGHVAFIGRNNIPFNKDATDGQFWISK</sequence>
<dbReference type="PANTHER" id="PTHR30093">
    <property type="entry name" value="GENERAL SECRETION PATHWAY PROTEIN G"/>
    <property type="match status" value="1"/>
</dbReference>
<evidence type="ECO:0000313" key="3">
    <source>
        <dbReference type="Proteomes" id="UP001238163"/>
    </source>
</evidence>
<dbReference type="AlphaFoldDB" id="A0AAE3VEM3"/>
<proteinExistence type="predicted"/>
<dbReference type="EMBL" id="JAUSVL010000001">
    <property type="protein sequence ID" value="MDQ0288915.1"/>
    <property type="molecule type" value="Genomic_DNA"/>
</dbReference>
<dbReference type="InterPro" id="IPR027558">
    <property type="entry name" value="Pre_pil_HX9DG_C"/>
</dbReference>
<gene>
    <name evidence="2" type="ORF">J3R75_001022</name>
</gene>
<keyword evidence="3" id="KW-1185">Reference proteome</keyword>
<feature type="transmembrane region" description="Helical" evidence="1">
    <location>
        <begin position="6"/>
        <end position="33"/>
    </location>
</feature>
<evidence type="ECO:0000313" key="2">
    <source>
        <dbReference type="EMBL" id="MDQ0288915.1"/>
    </source>
</evidence>
<organism evidence="2 3">
    <name type="scientific">Oligosphaera ethanolica</name>
    <dbReference type="NCBI Taxonomy" id="760260"/>
    <lineage>
        <taxon>Bacteria</taxon>
        <taxon>Pseudomonadati</taxon>
        <taxon>Lentisphaerota</taxon>
        <taxon>Oligosphaeria</taxon>
        <taxon>Oligosphaerales</taxon>
        <taxon>Oligosphaeraceae</taxon>
        <taxon>Oligosphaera</taxon>
    </lineage>
</organism>
<keyword evidence="1" id="KW-0472">Membrane</keyword>
<dbReference type="Gene3D" id="3.30.700.10">
    <property type="entry name" value="Glycoprotein, Type 4 Pilin"/>
    <property type="match status" value="1"/>
</dbReference>
<dbReference type="InterPro" id="IPR045584">
    <property type="entry name" value="Pilin-like"/>
</dbReference>
<keyword evidence="1" id="KW-0812">Transmembrane</keyword>
<dbReference type="Proteomes" id="UP001238163">
    <property type="component" value="Unassembled WGS sequence"/>
</dbReference>
<name>A0AAE3VEM3_9BACT</name>
<dbReference type="InterPro" id="IPR012902">
    <property type="entry name" value="N_methyl_site"/>
</dbReference>
<dbReference type="Pfam" id="PF07963">
    <property type="entry name" value="N_methyl"/>
    <property type="match status" value="1"/>
</dbReference>
<dbReference type="NCBIfam" id="TIGR04294">
    <property type="entry name" value="pre_pil_HX9DG"/>
    <property type="match status" value="1"/>
</dbReference>
<dbReference type="RefSeq" id="WP_307260253.1">
    <property type="nucleotide sequence ID" value="NZ_JAUSVL010000001.1"/>
</dbReference>
<comment type="caution">
    <text evidence="2">The sequence shown here is derived from an EMBL/GenBank/DDBJ whole genome shotgun (WGS) entry which is preliminary data.</text>
</comment>